<organism evidence="8 9">
    <name type="scientific">Leptolyngbya cf. ectocarpi LEGE 11479</name>
    <dbReference type="NCBI Taxonomy" id="1828722"/>
    <lineage>
        <taxon>Bacteria</taxon>
        <taxon>Bacillati</taxon>
        <taxon>Cyanobacteriota</taxon>
        <taxon>Cyanophyceae</taxon>
        <taxon>Leptolyngbyales</taxon>
        <taxon>Leptolyngbyaceae</taxon>
        <taxon>Leptolyngbya group</taxon>
        <taxon>Leptolyngbya</taxon>
    </lineage>
</organism>
<gene>
    <name evidence="8" type="ORF">IQ260_16025</name>
</gene>
<feature type="domain" description="VTT" evidence="7">
    <location>
        <begin position="59"/>
        <end position="180"/>
    </location>
</feature>
<feature type="transmembrane region" description="Helical" evidence="6">
    <location>
        <begin position="191"/>
        <end position="212"/>
    </location>
</feature>
<evidence type="ECO:0000259" key="7">
    <source>
        <dbReference type="Pfam" id="PF09335"/>
    </source>
</evidence>
<feature type="transmembrane region" description="Helical" evidence="6">
    <location>
        <begin position="47"/>
        <end position="72"/>
    </location>
</feature>
<dbReference type="PANTHER" id="PTHR12677:SF59">
    <property type="entry name" value="GOLGI APPARATUS MEMBRANE PROTEIN TVP38-RELATED"/>
    <property type="match status" value="1"/>
</dbReference>
<evidence type="ECO:0000256" key="2">
    <source>
        <dbReference type="ARBA" id="ARBA00022475"/>
    </source>
</evidence>
<sequence>MLTKKTLGWLMAGLLVVCCWQLVVFFLDHQTLMTVFHGAGNWQVALFLGAHTLAAAVGVPGTVLVVIGGALFGLVWGTLWSILGATAGAVVAFWLARYLLHGWFTRRFSHHPRFQGLFKRLDHTMDEQALACVLAVRFAPISPFNVVNFLFGLTNISVAPYAIGTLIGIIPGTMAYTWLGVTGVDALHGGNWGPVALCLSLLMVLSLMPIFARRYRRGELR</sequence>
<protein>
    <recommendedName>
        <fullName evidence="6">TVP38/TMEM64 family membrane protein</fullName>
    </recommendedName>
</protein>
<evidence type="ECO:0000256" key="3">
    <source>
        <dbReference type="ARBA" id="ARBA00022692"/>
    </source>
</evidence>
<evidence type="ECO:0000256" key="5">
    <source>
        <dbReference type="ARBA" id="ARBA00023136"/>
    </source>
</evidence>
<dbReference type="GO" id="GO:0005886">
    <property type="term" value="C:plasma membrane"/>
    <property type="evidence" value="ECO:0007669"/>
    <property type="project" value="UniProtKB-SubCell"/>
</dbReference>
<evidence type="ECO:0000313" key="9">
    <source>
        <dbReference type="Proteomes" id="UP000615026"/>
    </source>
</evidence>
<feature type="transmembrane region" description="Helical" evidence="6">
    <location>
        <begin position="128"/>
        <end position="151"/>
    </location>
</feature>
<name>A0A928ZVK6_LEPEC</name>
<accession>A0A928ZVK6</accession>
<feature type="transmembrane region" description="Helical" evidence="6">
    <location>
        <begin position="7"/>
        <end position="27"/>
    </location>
</feature>
<keyword evidence="4 6" id="KW-1133">Transmembrane helix</keyword>
<evidence type="ECO:0000256" key="6">
    <source>
        <dbReference type="RuleBase" id="RU366058"/>
    </source>
</evidence>
<feature type="transmembrane region" description="Helical" evidence="6">
    <location>
        <begin position="79"/>
        <end position="100"/>
    </location>
</feature>
<dbReference type="Pfam" id="PF09335">
    <property type="entry name" value="VTT_dom"/>
    <property type="match status" value="1"/>
</dbReference>
<dbReference type="EMBL" id="JADEXP010000145">
    <property type="protein sequence ID" value="MBE9068160.1"/>
    <property type="molecule type" value="Genomic_DNA"/>
</dbReference>
<evidence type="ECO:0000256" key="1">
    <source>
        <dbReference type="ARBA" id="ARBA00004651"/>
    </source>
</evidence>
<keyword evidence="2 6" id="KW-1003">Cell membrane</keyword>
<comment type="caution">
    <text evidence="8">The sequence shown here is derived from an EMBL/GenBank/DDBJ whole genome shotgun (WGS) entry which is preliminary data.</text>
</comment>
<keyword evidence="3 6" id="KW-0812">Transmembrane</keyword>
<comment type="subcellular location">
    <subcellularLocation>
        <location evidence="1 6">Cell membrane</location>
        <topology evidence="1 6">Multi-pass membrane protein</topology>
    </subcellularLocation>
</comment>
<reference evidence="8" key="1">
    <citation type="submission" date="2020-10" db="EMBL/GenBank/DDBJ databases">
        <authorList>
            <person name="Castelo-Branco R."/>
            <person name="Eusebio N."/>
            <person name="Adriana R."/>
            <person name="Vieira A."/>
            <person name="Brugerolle De Fraissinette N."/>
            <person name="Rezende De Castro R."/>
            <person name="Schneider M.P."/>
            <person name="Vasconcelos V."/>
            <person name="Leao P.N."/>
        </authorList>
    </citation>
    <scope>NUCLEOTIDE SEQUENCE</scope>
    <source>
        <strain evidence="8">LEGE 11479</strain>
    </source>
</reference>
<evidence type="ECO:0000313" key="8">
    <source>
        <dbReference type="EMBL" id="MBE9068160.1"/>
    </source>
</evidence>
<keyword evidence="9" id="KW-1185">Reference proteome</keyword>
<dbReference type="InterPro" id="IPR015414">
    <property type="entry name" value="TMEM64"/>
</dbReference>
<evidence type="ECO:0000256" key="4">
    <source>
        <dbReference type="ARBA" id="ARBA00022989"/>
    </source>
</evidence>
<proteinExistence type="inferred from homology"/>
<dbReference type="PANTHER" id="PTHR12677">
    <property type="entry name" value="GOLGI APPARATUS MEMBRANE PROTEIN TVP38-RELATED"/>
    <property type="match status" value="1"/>
</dbReference>
<dbReference type="Proteomes" id="UP000615026">
    <property type="component" value="Unassembled WGS sequence"/>
</dbReference>
<dbReference type="InterPro" id="IPR032816">
    <property type="entry name" value="VTT_dom"/>
</dbReference>
<feature type="transmembrane region" description="Helical" evidence="6">
    <location>
        <begin position="158"/>
        <end position="179"/>
    </location>
</feature>
<dbReference type="AlphaFoldDB" id="A0A928ZVK6"/>
<comment type="similarity">
    <text evidence="6">Belongs to the TVP38/TMEM64 family.</text>
</comment>
<keyword evidence="5 6" id="KW-0472">Membrane</keyword>
<dbReference type="RefSeq" id="WP_193994108.1">
    <property type="nucleotide sequence ID" value="NZ_JADEXP010000145.1"/>
</dbReference>